<dbReference type="KEGG" id="stab:STABA_v1c05570"/>
<dbReference type="Proteomes" id="UP000424468">
    <property type="component" value="Chromosome"/>
</dbReference>
<keyword evidence="2" id="KW-1185">Reference proteome</keyword>
<protein>
    <recommendedName>
        <fullName evidence="3">Lipoprotein</fullName>
    </recommendedName>
</protein>
<organism evidence="1 2">
    <name type="scientific">Spiroplasma tabanidicola</name>
    <dbReference type="NCBI Taxonomy" id="324079"/>
    <lineage>
        <taxon>Bacteria</taxon>
        <taxon>Bacillati</taxon>
        <taxon>Mycoplasmatota</taxon>
        <taxon>Mollicutes</taxon>
        <taxon>Entomoplasmatales</taxon>
        <taxon>Spiroplasmataceae</taxon>
        <taxon>Spiroplasma</taxon>
    </lineage>
</organism>
<sequence>MNFKKILKINLSAIIIVPSFFTLSCSKTKNAIGHYEMNNNYAYSKVFLNNEQNFNILPQLKRKSNDKKIIIDDKIKQLILDNSSNDLIIDDKLFENNQKFSYNGSKLEKKVYNEKFSEDSKEVSKVQFAYDFLASEYNINIFANKDEPDIIYDYSELKLDNDIKDNKYYFNQVYDNGSLLLSSDQKLNFTYNQKTYTNDITLYDITAELNFENLTYLLNSNLAYAKEEKAENDNEIFYSLVINTFELNYKIINTSLGEIENKNQETIINKIKEKNPNSNIDFEKDVDIAIDNNNSKARVIAKKDSAKYNGEVEVTFNLKGESEPEQPNSSTLQKISTESITTPNNNITGKLNKIFKKLFVKEEDKLNFKKLDSNEKIKEEVVFESVLPKTITINKNLVTKIKIIDKVKVDDSKEEGEKNV</sequence>
<proteinExistence type="predicted"/>
<dbReference type="AlphaFoldDB" id="A0A6I6C6U8"/>
<dbReference type="OrthoDB" id="394301at2"/>
<dbReference type="EMBL" id="CP046276">
    <property type="protein sequence ID" value="QGS51920.1"/>
    <property type="molecule type" value="Genomic_DNA"/>
</dbReference>
<dbReference type="PROSITE" id="PS51257">
    <property type="entry name" value="PROKAR_LIPOPROTEIN"/>
    <property type="match status" value="1"/>
</dbReference>
<dbReference type="RefSeq" id="WP_156006362.1">
    <property type="nucleotide sequence ID" value="NZ_CP046276.1"/>
</dbReference>
<gene>
    <name evidence="1" type="ORF">STABA_v1c05570</name>
</gene>
<reference evidence="1 2" key="1">
    <citation type="submission" date="2019-11" db="EMBL/GenBank/DDBJ databases">
        <title>Complete genome sequence of Spiroplasma tabanidicola TAUS-1 (DSM 22603).</title>
        <authorList>
            <person name="Huang C.-T."/>
            <person name="Lin Y.-C."/>
            <person name="Kuo C.-H."/>
        </authorList>
    </citation>
    <scope>NUCLEOTIDE SEQUENCE [LARGE SCALE GENOMIC DNA]</scope>
    <source>
        <strain evidence="1 2">TAUS-1</strain>
    </source>
</reference>
<name>A0A6I6C6U8_9MOLU</name>
<evidence type="ECO:0008006" key="3">
    <source>
        <dbReference type="Google" id="ProtNLM"/>
    </source>
</evidence>
<accession>A0A6I6C6U8</accession>
<evidence type="ECO:0000313" key="1">
    <source>
        <dbReference type="EMBL" id="QGS51920.1"/>
    </source>
</evidence>
<evidence type="ECO:0000313" key="2">
    <source>
        <dbReference type="Proteomes" id="UP000424468"/>
    </source>
</evidence>